<dbReference type="PANTHER" id="PTHR28268:SF1">
    <property type="entry name" value="MICOS SUBUNIT MIC26"/>
    <property type="match status" value="1"/>
</dbReference>
<dbReference type="PANTHER" id="PTHR28268">
    <property type="entry name" value="MICOS SUBUNIT MIC26"/>
    <property type="match status" value="1"/>
</dbReference>
<dbReference type="Proteomes" id="UP001345013">
    <property type="component" value="Unassembled WGS sequence"/>
</dbReference>
<organism evidence="4 5">
    <name type="scientific">Lithohypha guttulata</name>
    <dbReference type="NCBI Taxonomy" id="1690604"/>
    <lineage>
        <taxon>Eukaryota</taxon>
        <taxon>Fungi</taxon>
        <taxon>Dikarya</taxon>
        <taxon>Ascomycota</taxon>
        <taxon>Pezizomycotina</taxon>
        <taxon>Eurotiomycetes</taxon>
        <taxon>Chaetothyriomycetidae</taxon>
        <taxon>Chaetothyriales</taxon>
        <taxon>Trichomeriaceae</taxon>
        <taxon>Lithohypha</taxon>
    </lineage>
</organism>
<protein>
    <recommendedName>
        <fullName evidence="1">MICOS complex subunit</fullName>
    </recommendedName>
</protein>
<dbReference type="InterPro" id="IPR019166">
    <property type="entry name" value="MIC26/MIC27"/>
</dbReference>
<keyword evidence="1" id="KW-0812">Transmembrane</keyword>
<keyword evidence="3" id="KW-0732">Signal</keyword>
<evidence type="ECO:0000256" key="2">
    <source>
        <dbReference type="SAM" id="MobiDB-lite"/>
    </source>
</evidence>
<proteinExistence type="predicted"/>
<evidence type="ECO:0000256" key="1">
    <source>
        <dbReference type="RuleBase" id="RU363021"/>
    </source>
</evidence>
<comment type="subcellular location">
    <subcellularLocation>
        <location evidence="1">Mitochondrion inner membrane</location>
    </subcellularLocation>
</comment>
<keyword evidence="1" id="KW-0999">Mitochondrion inner membrane</keyword>
<dbReference type="InterPro" id="IPR033181">
    <property type="entry name" value="Mic26_fungi"/>
</dbReference>
<keyword evidence="5" id="KW-1185">Reference proteome</keyword>
<evidence type="ECO:0000256" key="3">
    <source>
        <dbReference type="SAM" id="SignalP"/>
    </source>
</evidence>
<evidence type="ECO:0000313" key="4">
    <source>
        <dbReference type="EMBL" id="KAK5100188.1"/>
    </source>
</evidence>
<comment type="caution">
    <text evidence="4">The sequence shown here is derived from an EMBL/GenBank/DDBJ whole genome shotgun (WGS) entry which is preliminary data.</text>
</comment>
<feature type="signal peptide" evidence="3">
    <location>
        <begin position="1"/>
        <end position="24"/>
    </location>
</feature>
<feature type="region of interest" description="Disordered" evidence="2">
    <location>
        <begin position="33"/>
        <end position="85"/>
    </location>
</feature>
<feature type="chain" id="PRO_5046460385" description="MICOS complex subunit" evidence="3">
    <location>
        <begin position="25"/>
        <end position="251"/>
    </location>
</feature>
<dbReference type="Pfam" id="PF09769">
    <property type="entry name" value="ApoO"/>
    <property type="match status" value="1"/>
</dbReference>
<sequence>MAARARIFQTSAILLAAGSTTAVALPTRPIWAEAPPTKDDLPTKKPIYSSPPVPNTTPKYQSGITDPLTHTPPSVPEASTPTPTDRLEKQIRNARIWLYHQAQFAEKRFNAGLTWAFRKETDFTNTIASLAPGPETGEQLLPGLIYVLVATMAGSIVSRNRNILIRASFPAAVGITAGWMLIPVTMRNTGDLIWEYEKKVPAIADTHMNIAGAAREAYKQIRERSQGTVEWADQSAVNARKKVEHFVGEGR</sequence>
<gene>
    <name evidence="4" type="ORF">LTR24_000983</name>
</gene>
<keyword evidence="1" id="KW-0496">Mitochondrion</keyword>
<reference evidence="4 5" key="1">
    <citation type="submission" date="2023-08" db="EMBL/GenBank/DDBJ databases">
        <title>Black Yeasts Isolated from many extreme environments.</title>
        <authorList>
            <person name="Coleine C."/>
            <person name="Stajich J.E."/>
            <person name="Selbmann L."/>
        </authorList>
    </citation>
    <scope>NUCLEOTIDE SEQUENCE [LARGE SCALE GENOMIC DNA]</scope>
    <source>
        <strain evidence="4 5">CCFEE 5885</strain>
    </source>
</reference>
<name>A0ABR0KLW1_9EURO</name>
<evidence type="ECO:0000313" key="5">
    <source>
        <dbReference type="Proteomes" id="UP001345013"/>
    </source>
</evidence>
<keyword evidence="1" id="KW-1133">Transmembrane helix</keyword>
<keyword evidence="1" id="KW-0472">Membrane</keyword>
<feature type="transmembrane region" description="Helical" evidence="1">
    <location>
        <begin position="164"/>
        <end position="182"/>
    </location>
</feature>
<accession>A0ABR0KLW1</accession>
<comment type="subunit">
    <text evidence="1">Component of the mitochondrial contact site and cristae organizing system (MICOS) complex.</text>
</comment>
<comment type="function">
    <text evidence="1">Component of the MICOS complex, a large protein complex of the mitochondrial inner membrane that plays crucial roles in the maintenance of crista junctions, inner membrane architecture, and formation of contact sites to the outer membrane.</text>
</comment>
<dbReference type="EMBL" id="JAVRRG010000007">
    <property type="protein sequence ID" value="KAK5100188.1"/>
    <property type="molecule type" value="Genomic_DNA"/>
</dbReference>